<dbReference type="InterPro" id="IPR011992">
    <property type="entry name" value="EF-hand-dom_pair"/>
</dbReference>
<keyword evidence="1" id="KW-0106">Calcium</keyword>
<dbReference type="Gene3D" id="1.10.238.10">
    <property type="entry name" value="EF-hand"/>
    <property type="match status" value="1"/>
</dbReference>
<dbReference type="Proteomes" id="UP001189429">
    <property type="component" value="Unassembled WGS sequence"/>
</dbReference>
<reference evidence="4" key="1">
    <citation type="submission" date="2023-10" db="EMBL/GenBank/DDBJ databases">
        <authorList>
            <person name="Chen Y."/>
            <person name="Shah S."/>
            <person name="Dougan E. K."/>
            <person name="Thang M."/>
            <person name="Chan C."/>
        </authorList>
    </citation>
    <scope>NUCLEOTIDE SEQUENCE [LARGE SCALE GENOMIC DNA]</scope>
</reference>
<protein>
    <recommendedName>
        <fullName evidence="3">EF-hand domain-containing protein</fullName>
    </recommendedName>
</protein>
<feature type="non-terminal residue" evidence="4">
    <location>
        <position position="1"/>
    </location>
</feature>
<feature type="domain" description="EF-hand" evidence="3">
    <location>
        <begin position="83"/>
        <end position="118"/>
    </location>
</feature>
<organism evidence="4 5">
    <name type="scientific">Prorocentrum cordatum</name>
    <dbReference type="NCBI Taxonomy" id="2364126"/>
    <lineage>
        <taxon>Eukaryota</taxon>
        <taxon>Sar</taxon>
        <taxon>Alveolata</taxon>
        <taxon>Dinophyceae</taxon>
        <taxon>Prorocentrales</taxon>
        <taxon>Prorocentraceae</taxon>
        <taxon>Prorocentrum</taxon>
    </lineage>
</organism>
<feature type="compositionally biased region" description="Polar residues" evidence="2">
    <location>
        <begin position="47"/>
        <end position="57"/>
    </location>
</feature>
<sequence>DIRLLQFFRCRQRPKAARSHSLGERRISGMPAAAASSGLLRRPPPITTHQTVVSQGSRRPRASCGPPPAAMSRGAPRHGAVHGGRHAAMSAFASMDLNGDGVVTQEEFCAAQRRMAAQHPGGRPAGGPEWLAAPPAVQAMRGVSRIEVQEKVNAIEAGAALLGQEVEMPNRYAVIDGATHQQVFFAVEQTGFVQRQLKQCFGDCTPWNLDIFYTGRGAPQKA</sequence>
<gene>
    <name evidence="4" type="ORF">PCOR1329_LOCUS25881</name>
</gene>
<feature type="region of interest" description="Disordered" evidence="2">
    <location>
        <begin position="36"/>
        <end position="82"/>
    </location>
</feature>
<comment type="caution">
    <text evidence="4">The sequence shown here is derived from an EMBL/GenBank/DDBJ whole genome shotgun (WGS) entry which is preliminary data.</text>
</comment>
<evidence type="ECO:0000313" key="5">
    <source>
        <dbReference type="Proteomes" id="UP001189429"/>
    </source>
</evidence>
<evidence type="ECO:0000259" key="3">
    <source>
        <dbReference type="PROSITE" id="PS50222"/>
    </source>
</evidence>
<accession>A0ABN9S291</accession>
<evidence type="ECO:0000313" key="4">
    <source>
        <dbReference type="EMBL" id="CAK0825866.1"/>
    </source>
</evidence>
<name>A0ABN9S291_9DINO</name>
<dbReference type="InterPro" id="IPR018247">
    <property type="entry name" value="EF_Hand_1_Ca_BS"/>
</dbReference>
<feature type="non-terminal residue" evidence="4">
    <location>
        <position position="222"/>
    </location>
</feature>
<proteinExistence type="predicted"/>
<keyword evidence="5" id="KW-1185">Reference proteome</keyword>
<dbReference type="EMBL" id="CAUYUJ010009111">
    <property type="protein sequence ID" value="CAK0825866.1"/>
    <property type="molecule type" value="Genomic_DNA"/>
</dbReference>
<dbReference type="InterPro" id="IPR002048">
    <property type="entry name" value="EF_hand_dom"/>
</dbReference>
<evidence type="ECO:0000256" key="1">
    <source>
        <dbReference type="ARBA" id="ARBA00022837"/>
    </source>
</evidence>
<dbReference type="PROSITE" id="PS00018">
    <property type="entry name" value="EF_HAND_1"/>
    <property type="match status" value="1"/>
</dbReference>
<dbReference type="PROSITE" id="PS50222">
    <property type="entry name" value="EF_HAND_2"/>
    <property type="match status" value="1"/>
</dbReference>
<evidence type="ECO:0000256" key="2">
    <source>
        <dbReference type="SAM" id="MobiDB-lite"/>
    </source>
</evidence>
<dbReference type="SUPFAM" id="SSF47473">
    <property type="entry name" value="EF-hand"/>
    <property type="match status" value="1"/>
</dbReference>